<accession>A0ACD3V1V3</accession>
<sequence length="50" mass="5516">MADIPRLWPNLSTATQTQIAQTIAALMRRMQAIPGTPGRGLGRADQLDRR</sequence>
<gene>
    <name evidence="1" type="ORF">J4P68_0024060</name>
</gene>
<organism evidence="1 2">
    <name type="scientific">Bradyrhizobium quebecense</name>
    <dbReference type="NCBI Taxonomy" id="2748629"/>
    <lineage>
        <taxon>Bacteria</taxon>
        <taxon>Pseudomonadati</taxon>
        <taxon>Pseudomonadota</taxon>
        <taxon>Alphaproteobacteria</taxon>
        <taxon>Hyphomicrobiales</taxon>
        <taxon>Nitrobacteraceae</taxon>
        <taxon>Bradyrhizobium</taxon>
    </lineage>
</organism>
<dbReference type="EMBL" id="CP088282">
    <property type="protein sequence ID" value="UGY00384.1"/>
    <property type="molecule type" value="Genomic_DNA"/>
</dbReference>
<evidence type="ECO:0000313" key="1">
    <source>
        <dbReference type="EMBL" id="UGY00384.1"/>
    </source>
</evidence>
<reference evidence="1 2" key="1">
    <citation type="journal article" date="2021" name="Int. J. Syst. Evol. Microbiol.">
        <title>Bradyrhizobium septentrionale sp. nov. (sv. septentrionale) and Bradyrhizobium quebecense sp. nov. (sv. septentrionale) associated with legumes native to Canada possess rearranged symbiosis genes and numerous insertion sequences.</title>
        <authorList>
            <person name="Bromfield E.S.P."/>
            <person name="Cloutier S."/>
        </authorList>
    </citation>
    <scope>NUCLEOTIDE SEQUENCE [LARGE SCALE GENOMIC DNA]</scope>
    <source>
        <strain evidence="1 2">12S5</strain>
    </source>
</reference>
<proteinExistence type="predicted"/>
<dbReference type="Proteomes" id="UP000692816">
    <property type="component" value="Chromosome"/>
</dbReference>
<evidence type="ECO:0000313" key="2">
    <source>
        <dbReference type="Proteomes" id="UP000692816"/>
    </source>
</evidence>
<keyword evidence="2" id="KW-1185">Reference proteome</keyword>
<protein>
    <submittedName>
        <fullName evidence="1">Uncharacterized protein</fullName>
    </submittedName>
</protein>
<name>A0ACD3V1V3_9BRAD</name>